<dbReference type="EMBL" id="CP003601">
    <property type="protein sequence ID" value="AFY97162.1"/>
    <property type="molecule type" value="Genomic_DNA"/>
</dbReference>
<dbReference type="HOGENOM" id="CLU_1508012_0_0_3"/>
<dbReference type="InterPro" id="IPR011990">
    <property type="entry name" value="TPR-like_helical_dom_sf"/>
</dbReference>
<reference evidence="1 2" key="1">
    <citation type="submission" date="2012-05" db="EMBL/GenBank/DDBJ databases">
        <title>Noncontiguous Finished plasmid 1 of genome of Chamaesiphon sp. PCC 6605.</title>
        <authorList>
            <consortium name="US DOE Joint Genome Institute"/>
            <person name="Gugger M."/>
            <person name="Coursin T."/>
            <person name="Rippka R."/>
            <person name="Tandeau De Marsac N."/>
            <person name="Huntemann M."/>
            <person name="Wei C.-L."/>
            <person name="Han J."/>
            <person name="Detter J.C."/>
            <person name="Han C."/>
            <person name="Tapia R."/>
            <person name="Chen A."/>
            <person name="Kyrpides N."/>
            <person name="Mavromatis K."/>
            <person name="Markowitz V."/>
            <person name="Szeto E."/>
            <person name="Ivanova N."/>
            <person name="Pagani I."/>
            <person name="Pati A."/>
            <person name="Goodwin L."/>
            <person name="Nordberg H.P."/>
            <person name="Cantor M.N."/>
            <person name="Hua S.X."/>
            <person name="Woyke T."/>
            <person name="Kerfeld C.A."/>
        </authorList>
    </citation>
    <scope>NUCLEOTIDE SEQUENCE [LARGE SCALE GENOMIC DNA]</scope>
    <source>
        <strain evidence="2">ATCC 27169 / PCC 6605</strain>
        <plasmid evidence="2">Plasmid pCHA6605.01</plasmid>
    </source>
</reference>
<dbReference type="Proteomes" id="UP000010366">
    <property type="component" value="Plasmid pCHA6605.01"/>
</dbReference>
<evidence type="ECO:0000313" key="1">
    <source>
        <dbReference type="EMBL" id="AFY97162.1"/>
    </source>
</evidence>
<dbReference type="AlphaFoldDB" id="K9UQ02"/>
<protein>
    <submittedName>
        <fullName evidence="1">Uncharacterized protein</fullName>
    </submittedName>
</protein>
<dbReference type="KEGG" id="cmp:Cha6605_6339"/>
<keyword evidence="1" id="KW-0614">Plasmid</keyword>
<proteinExistence type="predicted"/>
<evidence type="ECO:0000313" key="2">
    <source>
        <dbReference type="Proteomes" id="UP000010366"/>
    </source>
</evidence>
<geneLocation type="plasmid" evidence="1 2">
    <name>pCHA6605.01</name>
</geneLocation>
<dbReference type="SUPFAM" id="SSF48452">
    <property type="entry name" value="TPR-like"/>
    <property type="match status" value="1"/>
</dbReference>
<organism evidence="1 2">
    <name type="scientific">Chamaesiphon minutus (strain ATCC 27169 / PCC 6605)</name>
    <dbReference type="NCBI Taxonomy" id="1173020"/>
    <lineage>
        <taxon>Bacteria</taxon>
        <taxon>Bacillati</taxon>
        <taxon>Cyanobacteriota</taxon>
        <taxon>Cyanophyceae</taxon>
        <taxon>Gomontiellales</taxon>
        <taxon>Chamaesiphonaceae</taxon>
        <taxon>Chamaesiphon</taxon>
    </lineage>
</organism>
<gene>
    <name evidence="1" type="ORF">Cha6605_6339</name>
</gene>
<accession>K9UQ02</accession>
<name>K9UQ02_CHAP6</name>
<keyword evidence="2" id="KW-1185">Reference proteome</keyword>
<sequence>MNILQEIQRASSSRDPILAEHLDAIDRRLNEHTREDQMLHIGFEIEDYPTAHLLYLHRAILYLDCWSRGFDAECGEFDEPFEFDFEEDLETCLKLNPSCADAHYVKATVVEQIHDDLQGAKNHYVEAMKHDKRKFGAICNQKIKSFDRAQRQIERAERADEREFARWQQSLAKSGKSK</sequence>
<dbReference type="RefSeq" id="WP_015329046.1">
    <property type="nucleotide sequence ID" value="NC_020053.1"/>
</dbReference>
<dbReference type="Gene3D" id="1.25.40.10">
    <property type="entry name" value="Tetratricopeptide repeat domain"/>
    <property type="match status" value="1"/>
</dbReference>